<keyword evidence="4" id="KW-1185">Reference proteome</keyword>
<dbReference type="PANTHER" id="PTHR33223:SF6">
    <property type="entry name" value="CCHC-TYPE DOMAIN-CONTAINING PROTEIN"/>
    <property type="match status" value="1"/>
</dbReference>
<evidence type="ECO:0000256" key="1">
    <source>
        <dbReference type="SAM" id="MobiDB-lite"/>
    </source>
</evidence>
<dbReference type="Proteomes" id="UP001558713">
    <property type="component" value="Unassembled WGS sequence"/>
</dbReference>
<evidence type="ECO:0000313" key="3">
    <source>
        <dbReference type="EMBL" id="KAL1198568.1"/>
    </source>
</evidence>
<organism evidence="3 4">
    <name type="scientific">Cardamine amara subsp. amara</name>
    <dbReference type="NCBI Taxonomy" id="228776"/>
    <lineage>
        <taxon>Eukaryota</taxon>
        <taxon>Viridiplantae</taxon>
        <taxon>Streptophyta</taxon>
        <taxon>Embryophyta</taxon>
        <taxon>Tracheophyta</taxon>
        <taxon>Spermatophyta</taxon>
        <taxon>Magnoliopsida</taxon>
        <taxon>eudicotyledons</taxon>
        <taxon>Gunneridae</taxon>
        <taxon>Pentapetalae</taxon>
        <taxon>rosids</taxon>
        <taxon>malvids</taxon>
        <taxon>Brassicales</taxon>
        <taxon>Brassicaceae</taxon>
        <taxon>Cardamineae</taxon>
        <taxon>Cardamine</taxon>
    </lineage>
</organism>
<dbReference type="Pfam" id="PF03732">
    <property type="entry name" value="Retrotrans_gag"/>
    <property type="match status" value="1"/>
</dbReference>
<reference evidence="3 4" key="1">
    <citation type="submission" date="2024-04" db="EMBL/GenBank/DDBJ databases">
        <title>Genome assembly C_amara_ONT_v2.</title>
        <authorList>
            <person name="Yant L."/>
            <person name="Moore C."/>
            <person name="Slenker M."/>
        </authorList>
    </citation>
    <scope>NUCLEOTIDE SEQUENCE [LARGE SCALE GENOMIC DNA]</scope>
    <source>
        <tissue evidence="3">Leaf</tissue>
    </source>
</reference>
<evidence type="ECO:0000313" key="4">
    <source>
        <dbReference type="Proteomes" id="UP001558713"/>
    </source>
</evidence>
<dbReference type="InterPro" id="IPR005162">
    <property type="entry name" value="Retrotrans_gag_dom"/>
</dbReference>
<dbReference type="EMBL" id="JBANAX010000663">
    <property type="protein sequence ID" value="KAL1198568.1"/>
    <property type="molecule type" value="Genomic_DNA"/>
</dbReference>
<name>A0ABD0ZVC2_CARAN</name>
<proteinExistence type="predicted"/>
<gene>
    <name evidence="3" type="ORF">V5N11_021645</name>
</gene>
<feature type="region of interest" description="Disordered" evidence="1">
    <location>
        <begin position="237"/>
        <end position="262"/>
    </location>
</feature>
<dbReference type="PANTHER" id="PTHR33223">
    <property type="entry name" value="CCHC-TYPE DOMAIN-CONTAINING PROTEIN"/>
    <property type="match status" value="1"/>
</dbReference>
<comment type="caution">
    <text evidence="3">The sequence shown here is derived from an EMBL/GenBank/DDBJ whole genome shotgun (WGS) entry which is preliminary data.</text>
</comment>
<dbReference type="AlphaFoldDB" id="A0ABD0ZVC2"/>
<feature type="domain" description="Retrotransposon gag" evidence="2">
    <location>
        <begin position="27"/>
        <end position="117"/>
    </location>
</feature>
<feature type="compositionally biased region" description="Low complexity" evidence="1">
    <location>
        <begin position="237"/>
        <end position="247"/>
    </location>
</feature>
<evidence type="ECO:0000259" key="2">
    <source>
        <dbReference type="Pfam" id="PF03732"/>
    </source>
</evidence>
<sequence length="262" mass="30223">MDYIERFKDLATSIKANGVSSDYLFCKIFPCSLVGVAAYWLKQLKHVSLTTWEATKTAFLNNFYDDTRSEDLRMKISIFTQGPTEAFKAAWIRFITYQRDCPHHGFSEIQLLGIFFRRIDWRYHMALDAASNRSFNTRNLEDACVLIENLASSNRTKNANFDRKKQAAIMNGSQIAEVKAKLVSVHNLLVNKKSVHFAAEFETFEHEEEFMEEDVNYVNGAGYQGQRFGNNQGNYRNFNGNGQRNNYTGNQNFSGYTPKPEY</sequence>
<accession>A0ABD0ZVC2</accession>
<protein>
    <recommendedName>
        <fullName evidence="2">Retrotransposon gag domain-containing protein</fullName>
    </recommendedName>
</protein>